<gene>
    <name evidence="2" type="ORF">BQ4739_LOCUS8661</name>
</gene>
<protein>
    <submittedName>
        <fullName evidence="2">Uncharacterized protein</fullName>
    </submittedName>
</protein>
<organism evidence="2 3">
    <name type="scientific">Tetradesmus obliquus</name>
    <name type="common">Green alga</name>
    <name type="synonym">Acutodesmus obliquus</name>
    <dbReference type="NCBI Taxonomy" id="3088"/>
    <lineage>
        <taxon>Eukaryota</taxon>
        <taxon>Viridiplantae</taxon>
        <taxon>Chlorophyta</taxon>
        <taxon>core chlorophytes</taxon>
        <taxon>Chlorophyceae</taxon>
        <taxon>CS clade</taxon>
        <taxon>Sphaeropleales</taxon>
        <taxon>Scenedesmaceae</taxon>
        <taxon>Tetradesmus</taxon>
    </lineage>
</organism>
<feature type="region of interest" description="Disordered" evidence="1">
    <location>
        <begin position="1"/>
        <end position="47"/>
    </location>
</feature>
<proteinExistence type="predicted"/>
<evidence type="ECO:0000256" key="1">
    <source>
        <dbReference type="SAM" id="MobiDB-lite"/>
    </source>
</evidence>
<feature type="compositionally biased region" description="Basic and acidic residues" evidence="1">
    <location>
        <begin position="8"/>
        <end position="20"/>
    </location>
</feature>
<accession>A0A383VTR0</accession>
<dbReference type="PANTHER" id="PTHR36749:SF1">
    <property type="entry name" value="F7O18.3 PROTEIN"/>
    <property type="match status" value="1"/>
</dbReference>
<feature type="region of interest" description="Disordered" evidence="1">
    <location>
        <begin position="233"/>
        <end position="260"/>
    </location>
</feature>
<keyword evidence="3" id="KW-1185">Reference proteome</keyword>
<feature type="region of interest" description="Disordered" evidence="1">
    <location>
        <begin position="189"/>
        <end position="209"/>
    </location>
</feature>
<dbReference type="PANTHER" id="PTHR36749">
    <property type="entry name" value="F7O18.3 PROTEIN"/>
    <property type="match status" value="1"/>
</dbReference>
<feature type="compositionally biased region" description="Low complexity" evidence="1">
    <location>
        <begin position="194"/>
        <end position="207"/>
    </location>
</feature>
<feature type="compositionally biased region" description="Low complexity" evidence="1">
    <location>
        <begin position="233"/>
        <end position="259"/>
    </location>
</feature>
<name>A0A383VTR0_TETOB</name>
<evidence type="ECO:0000313" key="2">
    <source>
        <dbReference type="EMBL" id="SZX68300.1"/>
    </source>
</evidence>
<reference evidence="2 3" key="1">
    <citation type="submission" date="2016-10" db="EMBL/GenBank/DDBJ databases">
        <authorList>
            <person name="Cai Z."/>
        </authorList>
    </citation>
    <scope>NUCLEOTIDE SEQUENCE [LARGE SCALE GENOMIC DNA]</scope>
</reference>
<dbReference type="AlphaFoldDB" id="A0A383VTR0"/>
<feature type="compositionally biased region" description="Low complexity" evidence="1">
    <location>
        <begin position="21"/>
        <end position="32"/>
    </location>
</feature>
<dbReference type="EMBL" id="FNXT01000848">
    <property type="protein sequence ID" value="SZX68300.1"/>
    <property type="molecule type" value="Genomic_DNA"/>
</dbReference>
<dbReference type="Proteomes" id="UP000256970">
    <property type="component" value="Unassembled WGS sequence"/>
</dbReference>
<sequence>MGDQEVDETGRPEKRQRLDEQQAAGQQQQQAADADDAAPPAPPPAHDQISAALTKIRHHIGNSSKFSKASQLLRQLLDAVDKGHRNELFATIKAAFANPEHCIDPLLCKDYVRLAKALSLRAEGVLSRQQRAQLEVYCTWALLRNELFTDDSFAYNKVAGKIKAAVAALADADEEQEAAWNVLHGLAEQPGSKEPQQQQQQPAAAVQDEAEADPFGLNDFIAQAEAQAAEAEAAAAAAAAADAPSAPSAEEQPPQQQQEGVPWDAATMEVMRKQALLDCLVAAKEHQHKLAWARTSVELLIETVAKPSVQGGFADKFVPAQRQQLADLLRFVHAERAARKSGVNRRPGGKGTGEYQTSFEKARAEWSGASWVSARGKVGSAGDAKSSAWLG</sequence>
<evidence type="ECO:0000313" key="3">
    <source>
        <dbReference type="Proteomes" id="UP000256970"/>
    </source>
</evidence>